<gene>
    <name evidence="4" type="ORF">ODALV1_LOCUS9278</name>
</gene>
<feature type="region of interest" description="Disordered" evidence="2">
    <location>
        <begin position="301"/>
        <end position="354"/>
    </location>
</feature>
<evidence type="ECO:0000256" key="2">
    <source>
        <dbReference type="SAM" id="MobiDB-lite"/>
    </source>
</evidence>
<feature type="compositionally biased region" description="Low complexity" evidence="2">
    <location>
        <begin position="322"/>
        <end position="332"/>
    </location>
</feature>
<accession>A0ABP1QAS6</accession>
<evidence type="ECO:0000313" key="5">
    <source>
        <dbReference type="Proteomes" id="UP001642540"/>
    </source>
</evidence>
<feature type="domain" description="Arrestin C-terminal-like" evidence="3">
    <location>
        <begin position="174"/>
        <end position="308"/>
    </location>
</feature>
<dbReference type="PANTHER" id="PTHR11188">
    <property type="entry name" value="ARRESTIN DOMAIN CONTAINING PROTEIN"/>
    <property type="match status" value="1"/>
</dbReference>
<dbReference type="EMBL" id="CAXLJM020000027">
    <property type="protein sequence ID" value="CAL8096139.1"/>
    <property type="molecule type" value="Genomic_DNA"/>
</dbReference>
<dbReference type="Pfam" id="PF00339">
    <property type="entry name" value="Arrestin_N"/>
    <property type="match status" value="1"/>
</dbReference>
<dbReference type="PANTHER" id="PTHR11188:SF17">
    <property type="entry name" value="FI21816P1"/>
    <property type="match status" value="1"/>
</dbReference>
<name>A0ABP1QAS6_9HEXA</name>
<dbReference type="SUPFAM" id="SSF81296">
    <property type="entry name" value="E set domains"/>
    <property type="match status" value="2"/>
</dbReference>
<dbReference type="InterPro" id="IPR011021">
    <property type="entry name" value="Arrestin-like_N"/>
</dbReference>
<dbReference type="InterPro" id="IPR014756">
    <property type="entry name" value="Ig_E-set"/>
</dbReference>
<dbReference type="InterPro" id="IPR050357">
    <property type="entry name" value="Arrestin_domain-protein"/>
</dbReference>
<comment type="similarity">
    <text evidence="1">Belongs to the arrestin family.</text>
</comment>
<comment type="caution">
    <text evidence="4">The sequence shown here is derived from an EMBL/GenBank/DDBJ whole genome shotgun (WGS) entry which is preliminary data.</text>
</comment>
<evidence type="ECO:0000259" key="3">
    <source>
        <dbReference type="SMART" id="SM01017"/>
    </source>
</evidence>
<evidence type="ECO:0000256" key="1">
    <source>
        <dbReference type="ARBA" id="ARBA00005298"/>
    </source>
</evidence>
<dbReference type="Proteomes" id="UP001642540">
    <property type="component" value="Unassembled WGS sequence"/>
</dbReference>
<dbReference type="Gene3D" id="2.60.40.640">
    <property type="match status" value="2"/>
</dbReference>
<sequence>MSMLMTTRLLQAPGPFVPCHIRCNTKRYYYPGDTVSGQVVVTPTETIYCHGMYVAFEGKAVVTFKTLGETRTKNEDICKMESYILGKNIPHAGMKKMLVQTQEFNFSFELPLDLPSSFNGKLGVINFQVVVYLVRSDTYHVKQTEKTIKVRGTLDLHEFHPDSFRSVTYLAPTRRPPLTCTLQLNKGGFLPCEKITFTIELFNPDEREIDEITLTFLKKVTYKVRESKSAKATVAFINKSSMDEVTPTIWSGTIPVPKDLQPTQFGAPIEIIDLQYAIQIEVTGRDTTLAKGEVPIIIGGFTKFTAPPQPDPETDNSGQSKTTSPSRRPTSPGDEKDNDNIVSTDRRGSSSDLPDLSQAFSLLSFLPLSKSISMENLKNEARADKGKKA</sequence>
<feature type="compositionally biased region" description="Basic and acidic residues" evidence="2">
    <location>
        <begin position="333"/>
        <end position="349"/>
    </location>
</feature>
<organism evidence="4 5">
    <name type="scientific">Orchesella dallaii</name>
    <dbReference type="NCBI Taxonomy" id="48710"/>
    <lineage>
        <taxon>Eukaryota</taxon>
        <taxon>Metazoa</taxon>
        <taxon>Ecdysozoa</taxon>
        <taxon>Arthropoda</taxon>
        <taxon>Hexapoda</taxon>
        <taxon>Collembola</taxon>
        <taxon>Entomobryomorpha</taxon>
        <taxon>Entomobryoidea</taxon>
        <taxon>Orchesellidae</taxon>
        <taxon>Orchesellinae</taxon>
        <taxon>Orchesella</taxon>
    </lineage>
</organism>
<proteinExistence type="inferred from homology"/>
<keyword evidence="5" id="KW-1185">Reference proteome</keyword>
<dbReference type="SMART" id="SM01017">
    <property type="entry name" value="Arrestin_C"/>
    <property type="match status" value="1"/>
</dbReference>
<dbReference type="InterPro" id="IPR011022">
    <property type="entry name" value="Arrestin_C-like"/>
</dbReference>
<dbReference type="InterPro" id="IPR014752">
    <property type="entry name" value="Arrestin-like_C"/>
</dbReference>
<dbReference type="Pfam" id="PF02752">
    <property type="entry name" value="Arrestin_C"/>
    <property type="match status" value="1"/>
</dbReference>
<evidence type="ECO:0000313" key="4">
    <source>
        <dbReference type="EMBL" id="CAL8096139.1"/>
    </source>
</evidence>
<reference evidence="4 5" key="1">
    <citation type="submission" date="2024-08" db="EMBL/GenBank/DDBJ databases">
        <authorList>
            <person name="Cucini C."/>
            <person name="Frati F."/>
        </authorList>
    </citation>
    <scope>NUCLEOTIDE SEQUENCE [LARGE SCALE GENOMIC DNA]</scope>
</reference>
<protein>
    <recommendedName>
        <fullName evidence="3">Arrestin C-terminal-like domain-containing protein</fullName>
    </recommendedName>
</protein>